<accession>A0A4R4XY44</accession>
<sequence>MRALTNDIPFGPFEGTDIEVYIGGKSKTARIHVDRSCIPNSRTATMPLNAETVNRMCKQCARSTRWARRDTALGMFLQAIASIPEDSQGNLDDDYPPAECARAAELLRTGEYPLDEDDDDLWEKFSEARELRDSLYSSWRYARRAARDAHAAVAAYPWLGSWAAPRLSAVEAEAESLRALIAQTIGPERLVIAAAAMSLVEPELPADRLEFSVLGNSHDVHRVLNKCWRRWCDAAAGGCTAAEMASQAMYVVDSALGRKRNGRDAAMAATKELIGDWTNQIYSVADLDEPVVHRDVVVQAHDPGREDNDPWEMLTRWELAVVVRYATAFSWAHDAVLLTVPDLVARHLLDNPNGLRAAELDSSDPLGAFTEWVATHLPTSPGVLPGTLDDTSINKRRMLTSSDVDRLRRSGASVYQVYSASDGTEVLHISTLAERCANGWRGVVLAGPNDLPSAIIEPWIDEIQAGLNDEPDPLGTRAGEQSVVNRRYGQDRFFIERRLRMLALVRTATDLRTLTERYEQSDRDIDWHGLLTPHQLDLTPFKPATNADKRVSGLGLPLEVLASVQIYTTDGTSRYQGKGHSPFCSFARSGRASLDDSFDLLHVRDLLGSGNPDWCSVCGGYATRRLDDLQLRYYRTAHELLALSRYLDRPWQLAKTRSALEKLADFDPDGCGSFCSASREWESAVHSLLSRTSTT</sequence>
<reference evidence="1 2" key="1">
    <citation type="submission" date="2019-03" db="EMBL/GenBank/DDBJ databases">
        <title>Draft genome sequences of novel Actinobacteria.</title>
        <authorList>
            <person name="Sahin N."/>
            <person name="Ay H."/>
            <person name="Saygin H."/>
        </authorList>
    </citation>
    <scope>NUCLEOTIDE SEQUENCE [LARGE SCALE GENOMIC DNA]</scope>
    <source>
        <strain evidence="1 2">7K502</strain>
    </source>
</reference>
<organism evidence="1 2">
    <name type="scientific">Saccharopolyspora elongata</name>
    <dbReference type="NCBI Taxonomy" id="2530387"/>
    <lineage>
        <taxon>Bacteria</taxon>
        <taxon>Bacillati</taxon>
        <taxon>Actinomycetota</taxon>
        <taxon>Actinomycetes</taxon>
        <taxon>Pseudonocardiales</taxon>
        <taxon>Pseudonocardiaceae</taxon>
        <taxon>Saccharopolyspora</taxon>
    </lineage>
</organism>
<name>A0A4R4XY44_9PSEU</name>
<dbReference type="RefSeq" id="WP_132494150.1">
    <property type="nucleotide sequence ID" value="NZ_SMKW01000105.1"/>
</dbReference>
<comment type="caution">
    <text evidence="1">The sequence shown here is derived from an EMBL/GenBank/DDBJ whole genome shotgun (WGS) entry which is preliminary data.</text>
</comment>
<dbReference type="OrthoDB" id="3959087at2"/>
<evidence type="ECO:0000313" key="1">
    <source>
        <dbReference type="EMBL" id="TDD36771.1"/>
    </source>
</evidence>
<protein>
    <submittedName>
        <fullName evidence="1">Uncharacterized protein</fullName>
    </submittedName>
</protein>
<dbReference type="EMBL" id="SMKW01000105">
    <property type="protein sequence ID" value="TDD36771.1"/>
    <property type="molecule type" value="Genomic_DNA"/>
</dbReference>
<dbReference type="Proteomes" id="UP000294947">
    <property type="component" value="Unassembled WGS sequence"/>
</dbReference>
<evidence type="ECO:0000313" key="2">
    <source>
        <dbReference type="Proteomes" id="UP000294947"/>
    </source>
</evidence>
<proteinExistence type="predicted"/>
<gene>
    <name evidence="1" type="ORF">E1288_41475</name>
</gene>
<dbReference type="AlphaFoldDB" id="A0A4R4XY44"/>
<keyword evidence="2" id="KW-1185">Reference proteome</keyword>